<dbReference type="AlphaFoldDB" id="A0A6N7XJS9"/>
<comment type="caution">
    <text evidence="2">The sequence shown here is derived from an EMBL/GenBank/DDBJ whole genome shotgun (WGS) entry which is preliminary data.</text>
</comment>
<accession>A0A6N7XJS9</accession>
<sequence length="224" mass="25860">MSMCEKEEIQCPVCGTTGEFEMWKSVNTVLNPEKKEQLLSGSLFQYICPHCGKSYNIDYPMLYHQMEDQIMIYYVVQEEDIQMVEEQFRGDFGSAESELTKVLKKDMDSYLYRIVGSQRELMEKIRIFDAGKDDRIVELVKHIISDAVADKNPDLRDANLYYLEEDGEFLFVVVNSKGALGTVPIPKGMYEDMAEGVRDKLPDLRSRSEFRIDRAWASKALGME</sequence>
<evidence type="ECO:0000313" key="3">
    <source>
        <dbReference type="Proteomes" id="UP000469424"/>
    </source>
</evidence>
<dbReference type="InterPro" id="IPR025682">
    <property type="entry name" value="CpXC_dom"/>
</dbReference>
<protein>
    <recommendedName>
        <fullName evidence="1">CpXC domain-containing protein</fullName>
    </recommendedName>
</protein>
<reference evidence="2 3" key="1">
    <citation type="submission" date="2019-08" db="EMBL/GenBank/DDBJ databases">
        <title>In-depth cultivation of the pig gut microbiome towards novel bacterial diversity and tailored functional studies.</title>
        <authorList>
            <person name="Wylensek D."/>
            <person name="Hitch T.C.A."/>
            <person name="Clavel T."/>
        </authorList>
    </citation>
    <scope>NUCLEOTIDE SEQUENCE [LARGE SCALE GENOMIC DNA]</scope>
    <source>
        <strain evidence="2 3">WCA-MUC-591-APC-4B</strain>
    </source>
</reference>
<dbReference type="EMBL" id="VUNA01000016">
    <property type="protein sequence ID" value="MST71214.1"/>
    <property type="molecule type" value="Genomic_DNA"/>
</dbReference>
<evidence type="ECO:0000259" key="1">
    <source>
        <dbReference type="Pfam" id="PF14353"/>
    </source>
</evidence>
<dbReference type="Pfam" id="PF14353">
    <property type="entry name" value="CpXC"/>
    <property type="match status" value="1"/>
</dbReference>
<keyword evidence="3" id="KW-1185">Reference proteome</keyword>
<proteinExistence type="predicted"/>
<organism evidence="2 3">
    <name type="scientific">Mogibacterium kristiansenii</name>
    <dbReference type="NCBI Taxonomy" id="2606708"/>
    <lineage>
        <taxon>Bacteria</taxon>
        <taxon>Bacillati</taxon>
        <taxon>Bacillota</taxon>
        <taxon>Clostridia</taxon>
        <taxon>Peptostreptococcales</taxon>
        <taxon>Anaerovoracaceae</taxon>
        <taxon>Mogibacterium</taxon>
    </lineage>
</organism>
<gene>
    <name evidence="2" type="ORF">FYJ65_07845</name>
</gene>
<feature type="domain" description="CpXC" evidence="1">
    <location>
        <begin position="9"/>
        <end position="141"/>
    </location>
</feature>
<evidence type="ECO:0000313" key="2">
    <source>
        <dbReference type="EMBL" id="MST71214.1"/>
    </source>
</evidence>
<name>A0A6N7XJS9_9FIRM</name>
<dbReference type="Proteomes" id="UP000469424">
    <property type="component" value="Unassembled WGS sequence"/>
</dbReference>